<evidence type="ECO:0000313" key="1">
    <source>
        <dbReference type="EMBL" id="PKR83536.1"/>
    </source>
</evidence>
<proteinExistence type="predicted"/>
<dbReference type="OrthoDB" id="2880387at2"/>
<gene>
    <name evidence="1" type="ORF">CWO92_18395</name>
</gene>
<dbReference type="AlphaFoldDB" id="A0A2N3LFY9"/>
<evidence type="ECO:0000313" key="2">
    <source>
        <dbReference type="Proteomes" id="UP000233440"/>
    </source>
</evidence>
<name>A0A2N3LFY9_9BACI</name>
<reference evidence="1 2" key="1">
    <citation type="submission" date="2017-11" db="EMBL/GenBank/DDBJ databases">
        <title>Bacillus camelliae sp. nov., isolated from pu'er tea.</title>
        <authorList>
            <person name="Niu L."/>
        </authorList>
    </citation>
    <scope>NUCLEOTIDE SEQUENCE [LARGE SCALE GENOMIC DNA]</scope>
    <source>
        <strain evidence="1 2">7578-1</strain>
    </source>
</reference>
<keyword evidence="2" id="KW-1185">Reference proteome</keyword>
<comment type="caution">
    <text evidence="1">The sequence shown here is derived from an EMBL/GenBank/DDBJ whole genome shotgun (WGS) entry which is preliminary data.</text>
</comment>
<protein>
    <submittedName>
        <fullName evidence="1">Uncharacterized protein</fullName>
    </submittedName>
</protein>
<dbReference type="RefSeq" id="WP_101355676.1">
    <property type="nucleotide sequence ID" value="NZ_PIQO01000017.1"/>
</dbReference>
<accession>A0A2N3LFY9</accession>
<dbReference type="Proteomes" id="UP000233440">
    <property type="component" value="Unassembled WGS sequence"/>
</dbReference>
<organism evidence="1 2">
    <name type="scientific">Heyndrickxia camelliae</name>
    <dbReference type="NCBI Taxonomy" id="1707093"/>
    <lineage>
        <taxon>Bacteria</taxon>
        <taxon>Bacillati</taxon>
        <taxon>Bacillota</taxon>
        <taxon>Bacilli</taxon>
        <taxon>Bacillales</taxon>
        <taxon>Bacillaceae</taxon>
        <taxon>Heyndrickxia</taxon>
    </lineage>
</organism>
<sequence length="160" mass="18990">MRRETVEEKEVVKIEKVTTSKTVICNKCGTTQVNNNWNPPSAEEYYFSNDIHNIQLGFGYGSRFDNESWNFDLCDSCLESLVKTFKYPPDGFYEDGYSVIDDEEEKQKVFEHYKKTGEWNEFLFKSYEELVEFAKFYNVEYINEVIKEKFPDKPLLEEGE</sequence>
<dbReference type="EMBL" id="PIQO01000017">
    <property type="protein sequence ID" value="PKR83536.1"/>
    <property type="molecule type" value="Genomic_DNA"/>
</dbReference>